<gene>
    <name evidence="6" type="primary">Pms1</name>
    <name evidence="6" type="ORF">PEDTOR_R07690</name>
</gene>
<feature type="region of interest" description="Disordered" evidence="4">
    <location>
        <begin position="526"/>
        <end position="545"/>
    </location>
</feature>
<evidence type="ECO:0000256" key="4">
    <source>
        <dbReference type="SAM" id="MobiDB-lite"/>
    </source>
</evidence>
<dbReference type="Pfam" id="PF13589">
    <property type="entry name" value="HATPase_c_3"/>
    <property type="match status" value="1"/>
</dbReference>
<dbReference type="CDD" id="cd21985">
    <property type="entry name" value="HMG-box_PMS1"/>
    <property type="match status" value="1"/>
</dbReference>
<evidence type="ECO:0000313" key="6">
    <source>
        <dbReference type="EMBL" id="NWW46967.1"/>
    </source>
</evidence>
<protein>
    <submittedName>
        <fullName evidence="6">PMS1 protein</fullName>
    </submittedName>
</protein>
<dbReference type="SMART" id="SM00398">
    <property type="entry name" value="HMG"/>
    <property type="match status" value="1"/>
</dbReference>
<reference evidence="6 7" key="1">
    <citation type="submission" date="2019-09" db="EMBL/GenBank/DDBJ databases">
        <title>Bird 10,000 Genomes (B10K) Project - Family phase.</title>
        <authorList>
            <person name="Zhang G."/>
        </authorList>
    </citation>
    <scope>NUCLEOTIDE SEQUENCE [LARGE SCALE GENOMIC DNA]</scope>
    <source>
        <strain evidence="6">B10K-DU-029-80</strain>
        <tissue evidence="6">Muscle</tissue>
    </source>
</reference>
<dbReference type="Pfam" id="PF01119">
    <property type="entry name" value="DNA_mis_repair"/>
    <property type="match status" value="1"/>
</dbReference>
<dbReference type="PANTHER" id="PTHR10073:SF54">
    <property type="entry name" value="PMS1 PROTEIN HOMOLOG 1"/>
    <property type="match status" value="1"/>
</dbReference>
<comment type="similarity">
    <text evidence="1">Belongs to the DNA mismatch repair MutL/HexB family.</text>
</comment>
<dbReference type="CDD" id="cd03485">
    <property type="entry name" value="MutL_Trans_hPMS_1_like"/>
    <property type="match status" value="1"/>
</dbReference>
<proteinExistence type="inferred from homology"/>
<comment type="caution">
    <text evidence="6">The sequence shown here is derived from an EMBL/GenBank/DDBJ whole genome shotgun (WGS) entry which is preliminary data.</text>
</comment>
<dbReference type="SUPFAM" id="SSF47095">
    <property type="entry name" value="HMG-box"/>
    <property type="match status" value="1"/>
</dbReference>
<feature type="non-terminal residue" evidence="6">
    <location>
        <position position="1"/>
    </location>
</feature>
<dbReference type="InterPro" id="IPR002099">
    <property type="entry name" value="MutL/Mlh/PMS"/>
</dbReference>
<feature type="domain" description="HMG box" evidence="5">
    <location>
        <begin position="573"/>
        <end position="641"/>
    </location>
</feature>
<feature type="non-terminal residue" evidence="6">
    <location>
        <position position="925"/>
    </location>
</feature>
<dbReference type="Pfam" id="PF00505">
    <property type="entry name" value="HMG_box"/>
    <property type="match status" value="1"/>
</dbReference>
<dbReference type="Proteomes" id="UP000565207">
    <property type="component" value="Unassembled WGS sequence"/>
</dbReference>
<dbReference type="GO" id="GO:0006298">
    <property type="term" value="P:mismatch repair"/>
    <property type="evidence" value="ECO:0007669"/>
    <property type="project" value="InterPro"/>
</dbReference>
<dbReference type="PROSITE" id="PS00058">
    <property type="entry name" value="DNA_MISMATCH_REPAIR_1"/>
    <property type="match status" value="1"/>
</dbReference>
<accession>A0A7K6NCG4</accession>
<dbReference type="PANTHER" id="PTHR10073">
    <property type="entry name" value="DNA MISMATCH REPAIR PROTEIN MLH, PMS, MUTL"/>
    <property type="match status" value="1"/>
</dbReference>
<dbReference type="PROSITE" id="PS50118">
    <property type="entry name" value="HMG_BOX_2"/>
    <property type="match status" value="1"/>
</dbReference>
<dbReference type="Gene3D" id="3.30.230.10">
    <property type="match status" value="1"/>
</dbReference>
<keyword evidence="3" id="KW-0238">DNA-binding</keyword>
<dbReference type="InterPro" id="IPR020568">
    <property type="entry name" value="Ribosomal_Su5_D2-typ_SF"/>
</dbReference>
<dbReference type="GO" id="GO:0032389">
    <property type="term" value="C:MutLalpha complex"/>
    <property type="evidence" value="ECO:0007669"/>
    <property type="project" value="TreeGrafter"/>
</dbReference>
<dbReference type="InterPro" id="IPR038973">
    <property type="entry name" value="MutL/Mlh/Pms-like"/>
</dbReference>
<dbReference type="InterPro" id="IPR013507">
    <property type="entry name" value="DNA_mismatch_S5_2-like"/>
</dbReference>
<evidence type="ECO:0000259" key="5">
    <source>
        <dbReference type="PROSITE" id="PS50118"/>
    </source>
</evidence>
<dbReference type="SMART" id="SM01340">
    <property type="entry name" value="DNA_mis_repair"/>
    <property type="match status" value="1"/>
</dbReference>
<sequence>MKQLPAETIRLLSSSQVITSVVSVVKELIENSLDASATNVDIKLENYGFNKIEVRDNGNGIEVADVPVMAIKHYTSKISSSEDLERLTTYGFRGEALGSICCISEVLITTKTAADDFSTQYVLDSNGHVTSKKPSHLGQGTTVTVLKLFKNLPVRKQFYSTTRKCKEELKKVQDLLIAYGIIKPDLRITLTHNKAVIWQKTRVSDHKMACMSVLGTAVMGSMVPFQHCCEDPEINLTGFLPKAESDSSLTSLSSSERSFVFINNRPIHQKEILKLIRQYYSLVTHKDCSRLYPVFFLNITVPASAVDVNLTPDKSQVLLHYKESVLLAVENVLKSLYGPLPATVPGESNKTDVTSEDLFVYRTEQTDVVINETGPSGNDDLHAHTSFLSFSSDVQNCQAGKNTEICLNHQPFCGDNVHSGLDKKGVSKSDAFPDSSLNLLCEEKQNGQNMISIQSNSVPVDPQSKKADEHLLSCDNVDETEKNEEVIVPKDLPEISAENWSMGSGFKSLLGENLEPVKILIPEVGGTTNKQNERTGGQSNDPQISNQSIKKRNVINDRFGQVTAYDLISSRIIRKPKSAIGFFTQECRPKLITDNPKTSMEDILLKIEEQWKNLNEEEKKNYEIKAAKDLERYNREVKKATGQTVHRPTKEAEKQKPKLKISPSDQRKLDKIFNAQIEKKRKPEQPTKIVTVPFSLSSCRRQLQRREKTDSDEHKLFLIRRQSCPDVWIFATEKKLMLMNPYRLEEALLRKRLLMNHKLPVEKLDKPIVLMESLLGGSQYMAALHKMQKDYQSFSGSGYLSDPRLVANGFQIKVIEGASTTESHLEIEGMANCLQYYGISDLKEILNAVLHGNAKEVYECRPLKVINYLEGEAVRLARQLPLHLSKEDVQNAIYRMKQQLGKENKICVHGRPFFHHLTDIPEVDK</sequence>
<dbReference type="PRINTS" id="PR00886">
    <property type="entry name" value="HIGHMOBLTY12"/>
</dbReference>
<dbReference type="EMBL" id="VZRU01007860">
    <property type="protein sequence ID" value="NWW46967.1"/>
    <property type="molecule type" value="Genomic_DNA"/>
</dbReference>
<evidence type="ECO:0000256" key="1">
    <source>
        <dbReference type="ARBA" id="ARBA00006082"/>
    </source>
</evidence>
<dbReference type="FunFam" id="1.10.30.10:FF:000026">
    <property type="entry name" value="PMS1 homolog 1, mismatch repair system component"/>
    <property type="match status" value="1"/>
</dbReference>
<dbReference type="FunFam" id="3.30.565.10:FF:000017">
    <property type="entry name" value="PMS1 homolog 1, mismatch repair system component"/>
    <property type="match status" value="1"/>
</dbReference>
<dbReference type="FunFam" id="3.30.230.10:FF:000030">
    <property type="entry name" value="PMS1 homolog 1, mismatch repair system component"/>
    <property type="match status" value="1"/>
</dbReference>
<dbReference type="GO" id="GO:0140664">
    <property type="term" value="F:ATP-dependent DNA damage sensor activity"/>
    <property type="evidence" value="ECO:0007669"/>
    <property type="project" value="InterPro"/>
</dbReference>
<keyword evidence="2" id="KW-0227">DNA damage</keyword>
<dbReference type="GO" id="GO:0005524">
    <property type="term" value="F:ATP binding"/>
    <property type="evidence" value="ECO:0007669"/>
    <property type="project" value="InterPro"/>
</dbReference>
<dbReference type="InterPro" id="IPR009071">
    <property type="entry name" value="HMG_box_dom"/>
</dbReference>
<dbReference type="Gene3D" id="3.30.565.10">
    <property type="entry name" value="Histidine kinase-like ATPase, C-terminal domain"/>
    <property type="match status" value="1"/>
</dbReference>
<dbReference type="NCBIfam" id="TIGR00585">
    <property type="entry name" value="mutl"/>
    <property type="match status" value="1"/>
</dbReference>
<dbReference type="GO" id="GO:0030983">
    <property type="term" value="F:mismatched DNA binding"/>
    <property type="evidence" value="ECO:0007669"/>
    <property type="project" value="InterPro"/>
</dbReference>
<organism evidence="6 7">
    <name type="scientific">Pedionomus torquatus</name>
    <name type="common">Plains-wanderer</name>
    <dbReference type="NCBI Taxonomy" id="227192"/>
    <lineage>
        <taxon>Eukaryota</taxon>
        <taxon>Metazoa</taxon>
        <taxon>Chordata</taxon>
        <taxon>Craniata</taxon>
        <taxon>Vertebrata</taxon>
        <taxon>Euteleostomi</taxon>
        <taxon>Archelosauria</taxon>
        <taxon>Archosauria</taxon>
        <taxon>Dinosauria</taxon>
        <taxon>Saurischia</taxon>
        <taxon>Theropoda</taxon>
        <taxon>Coelurosauria</taxon>
        <taxon>Aves</taxon>
        <taxon>Neognathae</taxon>
        <taxon>Neoaves</taxon>
        <taxon>Charadriiformes</taxon>
        <taxon>Pedionomidae</taxon>
        <taxon>Pedionomus</taxon>
    </lineage>
</organism>
<keyword evidence="7" id="KW-1185">Reference proteome</keyword>
<name>A0A7K6NCG4_PEDTO</name>
<dbReference type="InterPro" id="IPR014762">
    <property type="entry name" value="DNA_mismatch_repair_CS"/>
</dbReference>
<dbReference type="Gene3D" id="1.10.30.10">
    <property type="entry name" value="High mobility group box domain"/>
    <property type="match status" value="1"/>
</dbReference>
<dbReference type="SUPFAM" id="SSF54211">
    <property type="entry name" value="Ribosomal protein S5 domain 2-like"/>
    <property type="match status" value="1"/>
</dbReference>
<dbReference type="InterPro" id="IPR014721">
    <property type="entry name" value="Ribsml_uS5_D2-typ_fold_subgr"/>
</dbReference>
<dbReference type="SUPFAM" id="SSF55874">
    <property type="entry name" value="ATPase domain of HSP90 chaperone/DNA topoisomerase II/histidine kinase"/>
    <property type="match status" value="1"/>
</dbReference>
<dbReference type="AlphaFoldDB" id="A0A7K6NCG4"/>
<dbReference type="InterPro" id="IPR036910">
    <property type="entry name" value="HMG_box_dom_sf"/>
</dbReference>
<feature type="DNA-binding region" description="HMG box" evidence="3">
    <location>
        <begin position="573"/>
        <end position="641"/>
    </location>
</feature>
<keyword evidence="3" id="KW-0539">Nucleus</keyword>
<dbReference type="GO" id="GO:0016887">
    <property type="term" value="F:ATP hydrolysis activity"/>
    <property type="evidence" value="ECO:0007669"/>
    <property type="project" value="InterPro"/>
</dbReference>
<evidence type="ECO:0000256" key="2">
    <source>
        <dbReference type="ARBA" id="ARBA00022763"/>
    </source>
</evidence>
<dbReference type="InterPro" id="IPR036890">
    <property type="entry name" value="HATPase_C_sf"/>
</dbReference>
<feature type="region of interest" description="Disordered" evidence="4">
    <location>
        <begin position="639"/>
        <end position="663"/>
    </location>
</feature>
<evidence type="ECO:0000313" key="7">
    <source>
        <dbReference type="Proteomes" id="UP000565207"/>
    </source>
</evidence>
<dbReference type="CDD" id="cd16926">
    <property type="entry name" value="HATPase_MutL-MLH-PMS-like"/>
    <property type="match status" value="1"/>
</dbReference>
<evidence type="ECO:0000256" key="3">
    <source>
        <dbReference type="PROSITE-ProRule" id="PRU00267"/>
    </source>
</evidence>